<evidence type="ECO:0000313" key="3">
    <source>
        <dbReference type="EMBL" id="GAA1295098.1"/>
    </source>
</evidence>
<reference evidence="3 4" key="1">
    <citation type="journal article" date="2019" name="Int. J. Syst. Evol. Microbiol.">
        <title>The Global Catalogue of Microorganisms (GCM) 10K type strain sequencing project: providing services to taxonomists for standard genome sequencing and annotation.</title>
        <authorList>
            <consortium name="The Broad Institute Genomics Platform"/>
            <consortium name="The Broad Institute Genome Sequencing Center for Infectious Disease"/>
            <person name="Wu L."/>
            <person name="Ma J."/>
        </authorList>
    </citation>
    <scope>NUCLEOTIDE SEQUENCE [LARGE SCALE GENOMIC DNA]</scope>
    <source>
        <strain evidence="3 4">JCM 11448</strain>
    </source>
</reference>
<protein>
    <submittedName>
        <fullName evidence="3">Uncharacterized protein</fullName>
    </submittedName>
</protein>
<dbReference type="InterPro" id="IPR046176">
    <property type="entry name" value="DUF6185"/>
</dbReference>
<sequence>MAANRWRRWLGLLVMVAGWWAVCATEAHGAGRDVCDTAQAGKLQARSVLRFSHHGQTFVQAQADTDVTVRGEGQLANWLPLGEKSKRYRQAMHCLLRREKNSMPKAKPFWKGEWRLHSPEVTTGRKHGVTVHYKAFTLITQTGRTQVGPWRINARKPHSQWRVTFQPEILSKVLATAHWKQVKVQLDGLEASDVDAKAAYLGKDTWAWTKPSGVRVDVFPPWHAAFALDNRGGSTLSTLGIVLWWFCGSAALALAVLRSAPRSPSAPEPPGRFRPWPPWRAPDVSEGSKAGLTRTALWWAGLSAALGLALALLTPGARAPSLWPTLAGIAAGMVLILAAHPWFPDRSTATAKSPTRELSRRGRALTRNVSLTSLGLTVLGLVAVLTPAAMGLSEELAPPDAYTVTLMLLQLVMVWLWLIAMAAWAWRFVRDGGLARASWTAAWDTATIRFITASVAVLAVVAVVMLYAYRWSVELNWRRTNWLMEHNGSYERAHDQNLHKTLAGFGSIGLSWAYTHTWVLTTIALVALLNSRANAARSEPNTEQVSLGPSRNDMRLTAVVFALVVVTRAQLFAGSSLLLTVWLLLNIAALYTVRAAGRRWSVLHQAGGDFLTQTLGTAQGRRDMLDKAHQYRNLHQRLRLVDQGHTEQDTTREALEDRLRRLRRWRPPGYDRAFLPDQVSVVDVALSWGPHDKWWDNALHGARIAFLFGIPSSAIILWANYFKNPKQLLLTSASATGLPEIAAWFVTWQITWAGAGLVLGALWRVLPGHRGPMRALSLTIAYAIPIGVGALVNRITDTELGNAVLSISLMLIVLTLTSLWMDMATFSGERQLWPTRLSLLLSIYQVRTLSVHATFLIAQFAAAAAIWNNLAGPPLKP</sequence>
<feature type="transmembrane region" description="Helical" evidence="1">
    <location>
        <begin position="236"/>
        <end position="257"/>
    </location>
</feature>
<feature type="transmembrane region" description="Helical" evidence="1">
    <location>
        <begin position="512"/>
        <end position="533"/>
    </location>
</feature>
<organism evidence="3 4">
    <name type="scientific">Streptomyces javensis</name>
    <dbReference type="NCBI Taxonomy" id="114698"/>
    <lineage>
        <taxon>Bacteria</taxon>
        <taxon>Bacillati</taxon>
        <taxon>Actinomycetota</taxon>
        <taxon>Actinomycetes</taxon>
        <taxon>Kitasatosporales</taxon>
        <taxon>Streptomycetaceae</taxon>
        <taxon>Streptomyces</taxon>
        <taxon>Streptomyces violaceusniger group</taxon>
    </lineage>
</organism>
<keyword evidence="1" id="KW-0812">Transmembrane</keyword>
<feature type="transmembrane region" description="Helical" evidence="1">
    <location>
        <begin position="849"/>
        <end position="867"/>
    </location>
</feature>
<evidence type="ECO:0000313" key="4">
    <source>
        <dbReference type="Proteomes" id="UP001500282"/>
    </source>
</evidence>
<gene>
    <name evidence="3" type="ORF">GCM10009579_71990</name>
</gene>
<keyword evidence="4" id="KW-1185">Reference proteome</keyword>
<name>A0ABN1XA15_9ACTN</name>
<keyword evidence="1" id="KW-0472">Membrane</keyword>
<feature type="transmembrane region" description="Helical" evidence="1">
    <location>
        <begin position="704"/>
        <end position="721"/>
    </location>
</feature>
<feature type="transmembrane region" description="Helical" evidence="1">
    <location>
        <begin position="775"/>
        <end position="792"/>
    </location>
</feature>
<dbReference type="Pfam" id="PF19683">
    <property type="entry name" value="DUF6185"/>
    <property type="match status" value="2"/>
</dbReference>
<keyword evidence="1" id="KW-1133">Transmembrane helix</keyword>
<accession>A0ABN1XA15</accession>
<feature type="transmembrane region" description="Helical" evidence="1">
    <location>
        <begin position="364"/>
        <end position="389"/>
    </location>
</feature>
<feature type="transmembrane region" description="Helical" evidence="1">
    <location>
        <begin position="804"/>
        <end position="828"/>
    </location>
</feature>
<proteinExistence type="predicted"/>
<feature type="transmembrane region" description="Helical" evidence="1">
    <location>
        <begin position="447"/>
        <end position="469"/>
    </location>
</feature>
<feature type="transmembrane region" description="Helical" evidence="1">
    <location>
        <begin position="296"/>
        <end position="316"/>
    </location>
</feature>
<keyword evidence="2" id="KW-0732">Signal</keyword>
<evidence type="ECO:0000256" key="2">
    <source>
        <dbReference type="SAM" id="SignalP"/>
    </source>
</evidence>
<feature type="transmembrane region" description="Helical" evidence="1">
    <location>
        <begin position="322"/>
        <end position="343"/>
    </location>
</feature>
<feature type="transmembrane region" description="Helical" evidence="1">
    <location>
        <begin position="401"/>
        <end position="426"/>
    </location>
</feature>
<feature type="transmembrane region" description="Helical" evidence="1">
    <location>
        <begin position="741"/>
        <end position="763"/>
    </location>
</feature>
<dbReference type="EMBL" id="BAAAIH010000058">
    <property type="protein sequence ID" value="GAA1295098.1"/>
    <property type="molecule type" value="Genomic_DNA"/>
</dbReference>
<feature type="transmembrane region" description="Helical" evidence="1">
    <location>
        <begin position="577"/>
        <end position="593"/>
    </location>
</feature>
<dbReference type="Proteomes" id="UP001500282">
    <property type="component" value="Unassembled WGS sequence"/>
</dbReference>
<feature type="signal peptide" evidence="2">
    <location>
        <begin position="1"/>
        <end position="29"/>
    </location>
</feature>
<comment type="caution">
    <text evidence="3">The sequence shown here is derived from an EMBL/GenBank/DDBJ whole genome shotgun (WGS) entry which is preliminary data.</text>
</comment>
<feature type="chain" id="PRO_5046222308" evidence="2">
    <location>
        <begin position="30"/>
        <end position="877"/>
    </location>
</feature>
<evidence type="ECO:0000256" key="1">
    <source>
        <dbReference type="SAM" id="Phobius"/>
    </source>
</evidence>